<reference evidence="1 2" key="1">
    <citation type="submission" date="2018-09" db="EMBL/GenBank/DDBJ databases">
        <authorList>
            <person name="Fryberger R.B."/>
            <person name="Stoner T.H."/>
            <person name="Garlena R.A."/>
            <person name="Russell D.A."/>
            <person name="Pope W.H."/>
            <person name="Jacobs-Sera D."/>
            <person name="Hatfull G.F."/>
        </authorList>
    </citation>
    <scope>NUCLEOTIDE SEQUENCE [LARGE SCALE GENOMIC DNA]</scope>
</reference>
<dbReference type="EMBL" id="MH834602">
    <property type="protein sequence ID" value="AYN55929.1"/>
    <property type="molecule type" value="Genomic_DNA"/>
</dbReference>
<sequence>MSRVLAFPGDTILMRTPGHPPIDREYRVTGSGGGRLTLEPVLPTEDGFYMTTNNVPSMSGVLIQLDAGEWTVLGNAPDTGSRAKRQVEEWNESLGLTRIYLTTTPPAKKEPF</sequence>
<evidence type="ECO:0000313" key="1">
    <source>
        <dbReference type="EMBL" id="AYN55929.1"/>
    </source>
</evidence>
<proteinExistence type="predicted"/>
<organism evidence="1 2">
    <name type="scientific">Microbacterium phage Brahms</name>
    <dbReference type="NCBI Taxonomy" id="2419973"/>
    <lineage>
        <taxon>Viruses</taxon>
        <taxon>Duplodnaviria</taxon>
        <taxon>Heunggongvirae</taxon>
        <taxon>Uroviricota</taxon>
        <taxon>Caudoviricetes</taxon>
        <taxon>Armstrongvirus</taxon>
        <taxon>Armstrongvirus armstrong</taxon>
    </lineage>
</organism>
<protein>
    <submittedName>
        <fullName evidence="1">Uncharacterized protein</fullName>
    </submittedName>
</protein>
<gene>
    <name evidence="1" type="primary">58</name>
    <name evidence="1" type="ORF">PBI_BRAHMS_58</name>
</gene>
<dbReference type="Proteomes" id="UP000279098">
    <property type="component" value="Genome"/>
</dbReference>
<evidence type="ECO:0000313" key="2">
    <source>
        <dbReference type="Proteomes" id="UP000279098"/>
    </source>
</evidence>
<accession>A0A3G2KAI3</accession>
<name>A0A3G2KAI3_9CAUD</name>